<feature type="binding site" evidence="9">
    <location>
        <position position="88"/>
    </location>
    <ligand>
        <name>ATP</name>
        <dbReference type="ChEBI" id="CHEBI:30616"/>
    </ligand>
</feature>
<dbReference type="EMBL" id="MSFM01000008">
    <property type="protein sequence ID" value="PKY03351.1"/>
    <property type="molecule type" value="Genomic_DNA"/>
</dbReference>
<protein>
    <recommendedName>
        <fullName evidence="1">non-specific serine/threonine protein kinase</fullName>
        <ecNumber evidence="1">2.7.11.1</ecNumber>
    </recommendedName>
</protein>
<comment type="similarity">
    <text evidence="10">Belongs to the protein kinase superfamily.</text>
</comment>
<organism evidence="12 13">
    <name type="scientific">Aspergillus campestris (strain IBT 28561)</name>
    <dbReference type="NCBI Taxonomy" id="1392248"/>
    <lineage>
        <taxon>Eukaryota</taxon>
        <taxon>Fungi</taxon>
        <taxon>Dikarya</taxon>
        <taxon>Ascomycota</taxon>
        <taxon>Pezizomycotina</taxon>
        <taxon>Eurotiomycetes</taxon>
        <taxon>Eurotiomycetidae</taxon>
        <taxon>Eurotiales</taxon>
        <taxon>Aspergillaceae</taxon>
        <taxon>Aspergillus</taxon>
        <taxon>Aspergillus subgen. Circumdati</taxon>
    </lineage>
</organism>
<dbReference type="Gene3D" id="1.10.510.10">
    <property type="entry name" value="Transferase(Phosphotransferase) domain 1"/>
    <property type="match status" value="1"/>
</dbReference>
<dbReference type="FunFam" id="1.10.510.10:FF:000275">
    <property type="entry name" value="SRSF protein kinase 2 isoform X3"/>
    <property type="match status" value="1"/>
</dbReference>
<dbReference type="GO" id="GO:0000245">
    <property type="term" value="P:spliceosomal complex assembly"/>
    <property type="evidence" value="ECO:0007669"/>
    <property type="project" value="TreeGrafter"/>
</dbReference>
<dbReference type="PANTHER" id="PTHR47634:SF9">
    <property type="entry name" value="PROTEIN KINASE DOMAIN-CONTAINING PROTEIN-RELATED"/>
    <property type="match status" value="1"/>
</dbReference>
<comment type="caution">
    <text evidence="12">The sequence shown here is derived from an EMBL/GenBank/DDBJ whole genome shotgun (WGS) entry which is preliminary data.</text>
</comment>
<dbReference type="InterPro" id="IPR011009">
    <property type="entry name" value="Kinase-like_dom_sf"/>
</dbReference>
<gene>
    <name evidence="12" type="ORF">P168DRAFT_238320</name>
</gene>
<evidence type="ECO:0000256" key="8">
    <source>
        <dbReference type="ARBA" id="ARBA00048679"/>
    </source>
</evidence>
<dbReference type="InterPro" id="IPR017441">
    <property type="entry name" value="Protein_kinase_ATP_BS"/>
</dbReference>
<evidence type="ECO:0000256" key="2">
    <source>
        <dbReference type="ARBA" id="ARBA00022527"/>
    </source>
</evidence>
<dbReference type="GeneID" id="36541133"/>
<comment type="catalytic activity">
    <reaction evidence="8">
        <text>L-seryl-[protein] + ATP = O-phospho-L-seryl-[protein] + ADP + H(+)</text>
        <dbReference type="Rhea" id="RHEA:17989"/>
        <dbReference type="Rhea" id="RHEA-COMP:9863"/>
        <dbReference type="Rhea" id="RHEA-COMP:11604"/>
        <dbReference type="ChEBI" id="CHEBI:15378"/>
        <dbReference type="ChEBI" id="CHEBI:29999"/>
        <dbReference type="ChEBI" id="CHEBI:30616"/>
        <dbReference type="ChEBI" id="CHEBI:83421"/>
        <dbReference type="ChEBI" id="CHEBI:456216"/>
        <dbReference type="EC" id="2.7.11.1"/>
    </reaction>
</comment>
<dbReference type="Pfam" id="PF00069">
    <property type="entry name" value="Pkinase"/>
    <property type="match status" value="1"/>
</dbReference>
<dbReference type="InterPro" id="IPR000719">
    <property type="entry name" value="Prot_kinase_dom"/>
</dbReference>
<evidence type="ECO:0000256" key="10">
    <source>
        <dbReference type="RuleBase" id="RU000304"/>
    </source>
</evidence>
<dbReference type="GO" id="GO:0004674">
    <property type="term" value="F:protein serine/threonine kinase activity"/>
    <property type="evidence" value="ECO:0007669"/>
    <property type="project" value="UniProtKB-KW"/>
</dbReference>
<evidence type="ECO:0000256" key="3">
    <source>
        <dbReference type="ARBA" id="ARBA00022679"/>
    </source>
</evidence>
<dbReference type="PROSITE" id="PS00108">
    <property type="entry name" value="PROTEIN_KINASE_ST"/>
    <property type="match status" value="1"/>
</dbReference>
<dbReference type="AlphaFoldDB" id="A0A2I1D0F2"/>
<keyword evidence="5" id="KW-0418">Kinase</keyword>
<proteinExistence type="inferred from homology"/>
<dbReference type="InterPro" id="IPR051334">
    <property type="entry name" value="SRPK"/>
</dbReference>
<keyword evidence="2 10" id="KW-0723">Serine/threonine-protein kinase</keyword>
<dbReference type="OrthoDB" id="5979581at2759"/>
<dbReference type="GO" id="GO:0050684">
    <property type="term" value="P:regulation of mRNA processing"/>
    <property type="evidence" value="ECO:0007669"/>
    <property type="project" value="TreeGrafter"/>
</dbReference>
<keyword evidence="4 9" id="KW-0547">Nucleotide-binding</keyword>
<evidence type="ECO:0000256" key="5">
    <source>
        <dbReference type="ARBA" id="ARBA00022777"/>
    </source>
</evidence>
<evidence type="ECO:0000256" key="1">
    <source>
        <dbReference type="ARBA" id="ARBA00012513"/>
    </source>
</evidence>
<dbReference type="GO" id="GO:0005634">
    <property type="term" value="C:nucleus"/>
    <property type="evidence" value="ECO:0007669"/>
    <property type="project" value="TreeGrafter"/>
</dbReference>
<dbReference type="SUPFAM" id="SSF56112">
    <property type="entry name" value="Protein kinase-like (PK-like)"/>
    <property type="match status" value="1"/>
</dbReference>
<dbReference type="PANTHER" id="PTHR47634">
    <property type="entry name" value="PROTEIN KINASE DOMAIN-CONTAINING PROTEIN-RELATED"/>
    <property type="match status" value="1"/>
</dbReference>
<evidence type="ECO:0000259" key="11">
    <source>
        <dbReference type="PROSITE" id="PS50011"/>
    </source>
</evidence>
<evidence type="ECO:0000256" key="7">
    <source>
        <dbReference type="ARBA" id="ARBA00047899"/>
    </source>
</evidence>
<dbReference type="PROSITE" id="PS50011">
    <property type="entry name" value="PROTEIN_KINASE_DOM"/>
    <property type="match status" value="1"/>
</dbReference>
<evidence type="ECO:0000313" key="12">
    <source>
        <dbReference type="EMBL" id="PKY03351.1"/>
    </source>
</evidence>
<accession>A0A2I1D0F2</accession>
<dbReference type="EC" id="2.7.11.1" evidence="1"/>
<dbReference type="VEuPathDB" id="FungiDB:P168DRAFT_238320"/>
<dbReference type="SMART" id="SM00220">
    <property type="entry name" value="S_TKc"/>
    <property type="match status" value="1"/>
</dbReference>
<sequence length="420" mass="46958">MNIIKSIFTKPCSPIYKLLGSRSRRAVCGNGKITEEPDDYHPGGLHPVSLGDTFNFNQYEILRKLGYGQYSTVWLARDSKYQRYVALKILRADCYGGPHDIFEREMLLKIAEKNCHQGHHHVSSLLDHFNHAGPNGDHVCLVFNVLGHHLGHQIIKYEGLRLPVKSVKVITRQLLLGLDFLHRKCGIIHTDLKPTNILLELENPSQVISQYLGKVPPRTGPMRGGIGPLREVLTTPLIPDMAKPHVRIIDFGVASWRGNHLTDVIQSPALRAPEVIIGAPWDAGVDIWSLGCLTLEFVQGIVPFSCQASKKGTWTVEDDHLARITEIIGPFPPQFIEKGSRASHFFDKQGNLIRIPNLSPTSLERLVNGTAMPFSKPSDMPNADVPIFVDFLRGMLAIDPETRKSASELLQHEWINRGAE</sequence>
<evidence type="ECO:0000256" key="4">
    <source>
        <dbReference type="ARBA" id="ARBA00022741"/>
    </source>
</evidence>
<dbReference type="Proteomes" id="UP000234254">
    <property type="component" value="Unassembled WGS sequence"/>
</dbReference>
<dbReference type="GO" id="GO:0005524">
    <property type="term" value="F:ATP binding"/>
    <property type="evidence" value="ECO:0007669"/>
    <property type="project" value="UniProtKB-UniRule"/>
</dbReference>
<keyword evidence="3" id="KW-0808">Transferase</keyword>
<dbReference type="InterPro" id="IPR008271">
    <property type="entry name" value="Ser/Thr_kinase_AS"/>
</dbReference>
<keyword evidence="6 9" id="KW-0067">ATP-binding</keyword>
<reference evidence="12" key="1">
    <citation type="submission" date="2016-12" db="EMBL/GenBank/DDBJ databases">
        <title>The genomes of Aspergillus section Nigri reveals drivers in fungal speciation.</title>
        <authorList>
            <consortium name="DOE Joint Genome Institute"/>
            <person name="Vesth T.C."/>
            <person name="Nybo J."/>
            <person name="Theobald S."/>
            <person name="Brandl J."/>
            <person name="Frisvad J.C."/>
            <person name="Nielsen K.F."/>
            <person name="Lyhne E.K."/>
            <person name="Kogle M.E."/>
            <person name="Kuo A."/>
            <person name="Riley R."/>
            <person name="Clum A."/>
            <person name="Nolan M."/>
            <person name="Lipzen A."/>
            <person name="Salamov A."/>
            <person name="Henrissat B."/>
            <person name="Wiebenga A."/>
            <person name="De vries R.P."/>
            <person name="Grigoriev I.V."/>
            <person name="Mortensen U.H."/>
            <person name="Andersen M.R."/>
            <person name="Baker S.E."/>
        </authorList>
    </citation>
    <scope>NUCLEOTIDE SEQUENCE</scope>
    <source>
        <strain evidence="12">IBT 28561</strain>
    </source>
</reference>
<evidence type="ECO:0000313" key="13">
    <source>
        <dbReference type="Proteomes" id="UP000234254"/>
    </source>
</evidence>
<dbReference type="GO" id="GO:0005737">
    <property type="term" value="C:cytoplasm"/>
    <property type="evidence" value="ECO:0007669"/>
    <property type="project" value="TreeGrafter"/>
</dbReference>
<evidence type="ECO:0000256" key="6">
    <source>
        <dbReference type="ARBA" id="ARBA00022840"/>
    </source>
</evidence>
<keyword evidence="13" id="KW-1185">Reference proteome</keyword>
<dbReference type="Gene3D" id="3.30.200.20">
    <property type="entry name" value="Phosphorylase Kinase, domain 1"/>
    <property type="match status" value="1"/>
</dbReference>
<comment type="catalytic activity">
    <reaction evidence="7">
        <text>L-threonyl-[protein] + ATP = O-phospho-L-threonyl-[protein] + ADP + H(+)</text>
        <dbReference type="Rhea" id="RHEA:46608"/>
        <dbReference type="Rhea" id="RHEA-COMP:11060"/>
        <dbReference type="Rhea" id="RHEA-COMP:11605"/>
        <dbReference type="ChEBI" id="CHEBI:15378"/>
        <dbReference type="ChEBI" id="CHEBI:30013"/>
        <dbReference type="ChEBI" id="CHEBI:30616"/>
        <dbReference type="ChEBI" id="CHEBI:61977"/>
        <dbReference type="ChEBI" id="CHEBI:456216"/>
        <dbReference type="EC" id="2.7.11.1"/>
    </reaction>
</comment>
<name>A0A2I1D0F2_ASPC2</name>
<dbReference type="RefSeq" id="XP_024691945.1">
    <property type="nucleotide sequence ID" value="XM_024833609.1"/>
</dbReference>
<dbReference type="PROSITE" id="PS00107">
    <property type="entry name" value="PROTEIN_KINASE_ATP"/>
    <property type="match status" value="1"/>
</dbReference>
<evidence type="ECO:0000256" key="9">
    <source>
        <dbReference type="PROSITE-ProRule" id="PRU10141"/>
    </source>
</evidence>
<feature type="domain" description="Protein kinase" evidence="11">
    <location>
        <begin position="59"/>
        <end position="415"/>
    </location>
</feature>